<gene>
    <name evidence="1" type="ORF">B7O87_01080</name>
</gene>
<evidence type="ECO:0008006" key="3">
    <source>
        <dbReference type="Google" id="ProtNLM"/>
    </source>
</evidence>
<dbReference type="EMBL" id="NBYN01000004">
    <property type="protein sequence ID" value="OSO97102.1"/>
    <property type="molecule type" value="Genomic_DNA"/>
</dbReference>
<dbReference type="Proteomes" id="UP000192997">
    <property type="component" value="Unassembled WGS sequence"/>
</dbReference>
<reference evidence="2" key="1">
    <citation type="submission" date="2017-04" db="EMBL/GenBank/DDBJ databases">
        <authorList>
            <person name="Abreu V.A."/>
            <person name="Popin R.V."/>
            <person name="Rigonato J."/>
            <person name="Andreote A.P."/>
            <person name="Schaker P.C."/>
            <person name="Hoff-Risseti C."/>
            <person name="Alvarenga D.O."/>
            <person name="Varani A.M."/>
            <person name="Fiore M.F."/>
        </authorList>
    </citation>
    <scope>NUCLEOTIDE SEQUENCE [LARGE SCALE GENOMIC DNA]</scope>
    <source>
        <strain evidence="2">CENA303</strain>
    </source>
</reference>
<proteinExistence type="predicted"/>
<dbReference type="AlphaFoldDB" id="A0A1X4GIT3"/>
<dbReference type="RefSeq" id="WP_085726773.1">
    <property type="nucleotide sequence ID" value="NZ_NBYN01000004.1"/>
</dbReference>
<sequence length="381" mass="44511">MTRLVFLVPVWGRSYVQVMIEGLLPSLLTPRNFPLLCQHRRSTLKIISNSEGEMLARDIEVIEKCREFLDVDFVVDDNTIDSNKYASMSRMYLHGLSTLNKENRLSKEDNFIVYLTPDMFCSDGTIETLLECSKSSFKKVMVLGIRVIKDKFLSGIKNYSPGDSSNSLDFLIQLMLSTLHPISEVLNVNAGTFNNQWPSHLYWIEKNILIAHGFHWHPLMQSHSEIWIKTLLEQYSTSTPPTIDDHRFMRESDGKFSYFEHCCVNTDPKRIMLVELSDLPKQRQNNRKTLVSIPSILLWCHSNVDEFQWYLFTHEVIFSLSSSILNEKVINESRVFTEKILAFNKKMPRFFIKLIIKFRHLIGFVKLETKRLLRKITQFVT</sequence>
<evidence type="ECO:0000313" key="1">
    <source>
        <dbReference type="EMBL" id="OSO97102.1"/>
    </source>
</evidence>
<organism evidence="1 2">
    <name type="scientific">Cylindrospermopsis raciborskii CENA303</name>
    <dbReference type="NCBI Taxonomy" id="1170769"/>
    <lineage>
        <taxon>Bacteria</taxon>
        <taxon>Bacillati</taxon>
        <taxon>Cyanobacteriota</taxon>
        <taxon>Cyanophyceae</taxon>
        <taxon>Nostocales</taxon>
        <taxon>Aphanizomenonaceae</taxon>
        <taxon>Cylindrospermopsis</taxon>
    </lineage>
</organism>
<protein>
    <recommendedName>
        <fullName evidence="3">Glycosyltransferase 2-like domain-containing protein</fullName>
    </recommendedName>
</protein>
<comment type="caution">
    <text evidence="1">The sequence shown here is derived from an EMBL/GenBank/DDBJ whole genome shotgun (WGS) entry which is preliminary data.</text>
</comment>
<name>A0A1X4GIT3_9CYAN</name>
<evidence type="ECO:0000313" key="2">
    <source>
        <dbReference type="Proteomes" id="UP000192997"/>
    </source>
</evidence>
<accession>A0A1X4GIT3</accession>